<dbReference type="EMBL" id="BARS01015226">
    <property type="protein sequence ID" value="GAF88186.1"/>
    <property type="molecule type" value="Genomic_DNA"/>
</dbReference>
<evidence type="ECO:0000313" key="1">
    <source>
        <dbReference type="EMBL" id="GAF88186.1"/>
    </source>
</evidence>
<organism evidence="1">
    <name type="scientific">marine sediment metagenome</name>
    <dbReference type="NCBI Taxonomy" id="412755"/>
    <lineage>
        <taxon>unclassified sequences</taxon>
        <taxon>metagenomes</taxon>
        <taxon>ecological metagenomes</taxon>
    </lineage>
</organism>
<dbReference type="AlphaFoldDB" id="X0TLN0"/>
<accession>X0TLN0</accession>
<name>X0TLN0_9ZZZZ</name>
<comment type="caution">
    <text evidence="1">The sequence shown here is derived from an EMBL/GenBank/DDBJ whole genome shotgun (WGS) entry which is preliminary data.</text>
</comment>
<reference evidence="1" key="1">
    <citation type="journal article" date="2014" name="Front. Microbiol.">
        <title>High frequency of phylogenetically diverse reductive dehalogenase-homologous genes in deep subseafloor sedimentary metagenomes.</title>
        <authorList>
            <person name="Kawai M."/>
            <person name="Futagami T."/>
            <person name="Toyoda A."/>
            <person name="Takaki Y."/>
            <person name="Nishi S."/>
            <person name="Hori S."/>
            <person name="Arai W."/>
            <person name="Tsubouchi T."/>
            <person name="Morono Y."/>
            <person name="Uchiyama I."/>
            <person name="Ito T."/>
            <person name="Fujiyama A."/>
            <person name="Inagaki F."/>
            <person name="Takami H."/>
        </authorList>
    </citation>
    <scope>NUCLEOTIDE SEQUENCE</scope>
    <source>
        <strain evidence="1">Expedition CK06-06</strain>
    </source>
</reference>
<protein>
    <submittedName>
        <fullName evidence="1">Uncharacterized protein</fullName>
    </submittedName>
</protein>
<sequence length="44" mass="4706">MGMDGYMSLGNEAALVTVDGGSTGNVWKINLQHFTINRATSGYK</sequence>
<gene>
    <name evidence="1" type="ORF">S01H1_25248</name>
</gene>
<proteinExistence type="predicted"/>